<reference evidence="1 2" key="1">
    <citation type="submission" date="2014-04" db="EMBL/GenBank/DDBJ databases">
        <authorList>
            <consortium name="DOE Joint Genome Institute"/>
            <person name="Kuo A."/>
            <person name="Girlanda M."/>
            <person name="Perotto S."/>
            <person name="Kohler A."/>
            <person name="Nagy L.G."/>
            <person name="Floudas D."/>
            <person name="Copeland A."/>
            <person name="Barry K.W."/>
            <person name="Cichocki N."/>
            <person name="Veneault-Fourrey C."/>
            <person name="LaButti K."/>
            <person name="Lindquist E.A."/>
            <person name="Lipzen A."/>
            <person name="Lundell T."/>
            <person name="Morin E."/>
            <person name="Murat C."/>
            <person name="Sun H."/>
            <person name="Tunlid A."/>
            <person name="Henrissat B."/>
            <person name="Grigoriev I.V."/>
            <person name="Hibbett D.S."/>
            <person name="Martin F."/>
            <person name="Nordberg H.P."/>
            <person name="Cantor M.N."/>
            <person name="Hua S.X."/>
        </authorList>
    </citation>
    <scope>NUCLEOTIDE SEQUENCE [LARGE SCALE GENOMIC DNA]</scope>
    <source>
        <strain evidence="1 2">MUT 4182</strain>
    </source>
</reference>
<protein>
    <submittedName>
        <fullName evidence="1">Uncharacterized protein</fullName>
    </submittedName>
</protein>
<organism evidence="1 2">
    <name type="scientific">Tulasnella calospora MUT 4182</name>
    <dbReference type="NCBI Taxonomy" id="1051891"/>
    <lineage>
        <taxon>Eukaryota</taxon>
        <taxon>Fungi</taxon>
        <taxon>Dikarya</taxon>
        <taxon>Basidiomycota</taxon>
        <taxon>Agaricomycotina</taxon>
        <taxon>Agaricomycetes</taxon>
        <taxon>Cantharellales</taxon>
        <taxon>Tulasnellaceae</taxon>
        <taxon>Tulasnella</taxon>
    </lineage>
</organism>
<evidence type="ECO:0000313" key="2">
    <source>
        <dbReference type="Proteomes" id="UP000054248"/>
    </source>
</evidence>
<dbReference type="AlphaFoldDB" id="A0A0C3LRI2"/>
<dbReference type="Proteomes" id="UP000054248">
    <property type="component" value="Unassembled WGS sequence"/>
</dbReference>
<evidence type="ECO:0000313" key="1">
    <source>
        <dbReference type="EMBL" id="KIO24012.1"/>
    </source>
</evidence>
<gene>
    <name evidence="1" type="ORF">M407DRAFT_104249</name>
</gene>
<keyword evidence="2" id="KW-1185">Reference proteome</keyword>
<accession>A0A0C3LRI2</accession>
<dbReference type="HOGENOM" id="CLU_2607768_0_0_1"/>
<dbReference type="EMBL" id="KN823070">
    <property type="protein sequence ID" value="KIO24012.1"/>
    <property type="molecule type" value="Genomic_DNA"/>
</dbReference>
<reference evidence="2" key="2">
    <citation type="submission" date="2015-01" db="EMBL/GenBank/DDBJ databases">
        <title>Evolutionary Origins and Diversification of the Mycorrhizal Mutualists.</title>
        <authorList>
            <consortium name="DOE Joint Genome Institute"/>
            <consortium name="Mycorrhizal Genomics Consortium"/>
            <person name="Kohler A."/>
            <person name="Kuo A."/>
            <person name="Nagy L.G."/>
            <person name="Floudas D."/>
            <person name="Copeland A."/>
            <person name="Barry K.W."/>
            <person name="Cichocki N."/>
            <person name="Veneault-Fourrey C."/>
            <person name="LaButti K."/>
            <person name="Lindquist E.A."/>
            <person name="Lipzen A."/>
            <person name="Lundell T."/>
            <person name="Morin E."/>
            <person name="Murat C."/>
            <person name="Riley R."/>
            <person name="Ohm R."/>
            <person name="Sun H."/>
            <person name="Tunlid A."/>
            <person name="Henrissat B."/>
            <person name="Grigoriev I.V."/>
            <person name="Hibbett D.S."/>
            <person name="Martin F."/>
        </authorList>
    </citation>
    <scope>NUCLEOTIDE SEQUENCE [LARGE SCALE GENOMIC DNA]</scope>
    <source>
        <strain evidence="2">MUT 4182</strain>
    </source>
</reference>
<sequence length="79" mass="8854">MSCTVSADNEVTAVWKKNDNSQITLSPFVASSAYLYLTASAEAYAREYKGQERAVLNHHSSSLSELMICFQKFFLEPIN</sequence>
<name>A0A0C3LRI2_9AGAM</name>
<proteinExistence type="predicted"/>